<gene>
    <name evidence="1" type="ORF">GMARGA_LOCUS2529</name>
</gene>
<sequence length="123" mass="14330">MLDIQKLMHFGSNSASVIIEIYAYFVTSYQKWQHLKLFQLLDNKDSQQWAKALYNAIDSEFILATKYFADVLSIISKLTKIFQLDYIALSNVYMQLNAAIESITLEFIGYEDNDIVPTCEYYL</sequence>
<evidence type="ECO:0000313" key="2">
    <source>
        <dbReference type="Proteomes" id="UP000789901"/>
    </source>
</evidence>
<comment type="caution">
    <text evidence="1">The sequence shown here is derived from an EMBL/GenBank/DDBJ whole genome shotgun (WGS) entry which is preliminary data.</text>
</comment>
<keyword evidence="2" id="KW-1185">Reference proteome</keyword>
<name>A0ABM8W2G5_GIGMA</name>
<dbReference type="EMBL" id="CAJVQB010000800">
    <property type="protein sequence ID" value="CAG8507876.1"/>
    <property type="molecule type" value="Genomic_DNA"/>
</dbReference>
<evidence type="ECO:0000313" key="1">
    <source>
        <dbReference type="EMBL" id="CAG8507876.1"/>
    </source>
</evidence>
<reference evidence="1 2" key="1">
    <citation type="submission" date="2021-06" db="EMBL/GenBank/DDBJ databases">
        <authorList>
            <person name="Kallberg Y."/>
            <person name="Tangrot J."/>
            <person name="Rosling A."/>
        </authorList>
    </citation>
    <scope>NUCLEOTIDE SEQUENCE [LARGE SCALE GENOMIC DNA]</scope>
    <source>
        <strain evidence="1 2">120-4 pot B 10/14</strain>
    </source>
</reference>
<organism evidence="1 2">
    <name type="scientific">Gigaspora margarita</name>
    <dbReference type="NCBI Taxonomy" id="4874"/>
    <lineage>
        <taxon>Eukaryota</taxon>
        <taxon>Fungi</taxon>
        <taxon>Fungi incertae sedis</taxon>
        <taxon>Mucoromycota</taxon>
        <taxon>Glomeromycotina</taxon>
        <taxon>Glomeromycetes</taxon>
        <taxon>Diversisporales</taxon>
        <taxon>Gigasporaceae</taxon>
        <taxon>Gigaspora</taxon>
    </lineage>
</organism>
<proteinExistence type="predicted"/>
<dbReference type="Proteomes" id="UP000789901">
    <property type="component" value="Unassembled WGS sequence"/>
</dbReference>
<accession>A0ABM8W2G5</accession>
<protein>
    <submittedName>
        <fullName evidence="1">2858_t:CDS:1</fullName>
    </submittedName>
</protein>